<evidence type="ECO:0000313" key="3">
    <source>
        <dbReference type="Proteomes" id="UP001597349"/>
    </source>
</evidence>
<keyword evidence="3" id="KW-1185">Reference proteome</keyword>
<protein>
    <submittedName>
        <fullName evidence="2">PhzF family phenazine biosynthesis protein</fullName>
    </submittedName>
</protein>
<name>A0ABW4WLP5_9HYPH</name>
<dbReference type="NCBIfam" id="TIGR00654">
    <property type="entry name" value="PhzF_family"/>
    <property type="match status" value="1"/>
</dbReference>
<dbReference type="Proteomes" id="UP001597349">
    <property type="component" value="Unassembled WGS sequence"/>
</dbReference>
<dbReference type="RefSeq" id="WP_379025211.1">
    <property type="nucleotide sequence ID" value="NZ_JBHUGY010000055.1"/>
</dbReference>
<dbReference type="Pfam" id="PF02567">
    <property type="entry name" value="PhzC-PhzF"/>
    <property type="match status" value="1"/>
</dbReference>
<comment type="similarity">
    <text evidence="1">Belongs to the PhzF family.</text>
</comment>
<dbReference type="Gene3D" id="3.10.310.10">
    <property type="entry name" value="Diaminopimelate Epimerase, Chain A, domain 1"/>
    <property type="match status" value="2"/>
</dbReference>
<dbReference type="PANTHER" id="PTHR13774:SF32">
    <property type="entry name" value="ANTISENSE-ENHANCING SEQUENCE 1"/>
    <property type="match status" value="1"/>
</dbReference>
<organism evidence="2 3">
    <name type="scientific">Mesorhizobium calcicola</name>
    <dbReference type="NCBI Taxonomy" id="1300310"/>
    <lineage>
        <taxon>Bacteria</taxon>
        <taxon>Pseudomonadati</taxon>
        <taxon>Pseudomonadota</taxon>
        <taxon>Alphaproteobacteria</taxon>
        <taxon>Hyphomicrobiales</taxon>
        <taxon>Phyllobacteriaceae</taxon>
        <taxon>Mesorhizobium</taxon>
    </lineage>
</organism>
<dbReference type="InterPro" id="IPR003719">
    <property type="entry name" value="Phenazine_PhzF-like"/>
</dbReference>
<dbReference type="PANTHER" id="PTHR13774">
    <property type="entry name" value="PHENAZINE BIOSYNTHESIS PROTEIN"/>
    <property type="match status" value="1"/>
</dbReference>
<reference evidence="3" key="1">
    <citation type="journal article" date="2019" name="Int. J. Syst. Evol. Microbiol.">
        <title>The Global Catalogue of Microorganisms (GCM) 10K type strain sequencing project: providing services to taxonomists for standard genome sequencing and annotation.</title>
        <authorList>
            <consortium name="The Broad Institute Genomics Platform"/>
            <consortium name="The Broad Institute Genome Sequencing Center for Infectious Disease"/>
            <person name="Wu L."/>
            <person name="Ma J."/>
        </authorList>
    </citation>
    <scope>NUCLEOTIDE SEQUENCE [LARGE SCALE GENOMIC DNA]</scope>
    <source>
        <strain evidence="3">CGMCC 1.16226</strain>
    </source>
</reference>
<dbReference type="PIRSF" id="PIRSF016184">
    <property type="entry name" value="PhzC_PhzF"/>
    <property type="match status" value="1"/>
</dbReference>
<dbReference type="EMBL" id="JBHUGY010000055">
    <property type="protein sequence ID" value="MFD2057310.1"/>
    <property type="molecule type" value="Genomic_DNA"/>
</dbReference>
<dbReference type="SUPFAM" id="SSF54506">
    <property type="entry name" value="Diaminopimelate epimerase-like"/>
    <property type="match status" value="1"/>
</dbReference>
<proteinExistence type="inferred from homology"/>
<gene>
    <name evidence="2" type="ORF">ACFSQT_30770</name>
</gene>
<accession>A0ABW4WLP5</accession>
<comment type="caution">
    <text evidence="2">The sequence shown here is derived from an EMBL/GenBank/DDBJ whole genome shotgun (WGS) entry which is preliminary data.</text>
</comment>
<evidence type="ECO:0000256" key="1">
    <source>
        <dbReference type="ARBA" id="ARBA00008270"/>
    </source>
</evidence>
<sequence>MQTRNYLLYDVFTTERLAGNPLAVMLDCKGLDTAAMQAIAREFNLSETVFVLPPDNPKHRNRIRIFTPDYEMPFAGHPTVGSAIALAEQGDIALAEFADNDGGAGIFVLEENIGPVRCAVSRHDGATFAEFDLAKLPEPLKLEADPEAIGAALGLAPHEIGFENHRVSFWSAGVPYVTIPVANLEAAGRIRLDNQAWSELAPRKSEWAFASPYVYCRETVNHESAFHVRMIVPGTPSYEDPATGSAAAAFAGAIMHFDAPTDGVSQLWIEQGLEMGRPSRIRLELTVQGGKLTSARIGGNAVKVAEGKLFV</sequence>
<evidence type="ECO:0000313" key="2">
    <source>
        <dbReference type="EMBL" id="MFD2057310.1"/>
    </source>
</evidence>